<dbReference type="RefSeq" id="WP_410170704.1">
    <property type="nucleotide sequence ID" value="NZ_CP096983.1"/>
</dbReference>
<organism evidence="1 2">
    <name type="scientific">Clostridium felsineum</name>
    <dbReference type="NCBI Taxonomy" id="36839"/>
    <lineage>
        <taxon>Bacteria</taxon>
        <taxon>Bacillati</taxon>
        <taxon>Bacillota</taxon>
        <taxon>Clostridia</taxon>
        <taxon>Eubacteriales</taxon>
        <taxon>Clostridiaceae</taxon>
        <taxon>Clostridium</taxon>
    </lineage>
</organism>
<name>A0A1S8LM90_9CLOT</name>
<evidence type="ECO:0000313" key="1">
    <source>
        <dbReference type="EMBL" id="URZ13651.1"/>
    </source>
</evidence>
<accession>A0A1S8LM90</accession>
<protein>
    <submittedName>
        <fullName evidence="1">Uncharacterized protein</fullName>
    </submittedName>
</protein>
<evidence type="ECO:0000313" key="2">
    <source>
        <dbReference type="Proteomes" id="UP000190951"/>
    </source>
</evidence>
<dbReference type="SUPFAM" id="SSF55729">
    <property type="entry name" value="Acyl-CoA N-acyltransferases (Nat)"/>
    <property type="match status" value="2"/>
</dbReference>
<dbReference type="Proteomes" id="UP000190951">
    <property type="component" value="Chromosome"/>
</dbReference>
<dbReference type="AlphaFoldDB" id="A0A1S8LM90"/>
<keyword evidence="2" id="KW-1185">Reference proteome</keyword>
<dbReference type="CDD" id="cd04301">
    <property type="entry name" value="NAT_SF"/>
    <property type="match status" value="1"/>
</dbReference>
<dbReference type="Gene3D" id="3.40.630.30">
    <property type="match status" value="2"/>
</dbReference>
<sequence>MMELRTNRLIIRRFSGNDGEDLYEYFSNPRVLEFEPYKPFTKDESYAEAKRRVSDEKFLAVCLKEGKWWRNMELEVTKLSEEYLEECVDLFIDTFSREPWNDEYNSREQVKDFFINYMKNNYFLGYVGLIDQKVIALSIGMKKPWLSGLEYYIDEFCIGHDFQGKGIGSLFLKNIEELLADDKVEGMILNTERDYPSYEFYKKNGFKVIGNLIVLGK</sequence>
<dbReference type="KEGG" id="crw:CROST_044170"/>
<dbReference type="InterPro" id="IPR016181">
    <property type="entry name" value="Acyl_CoA_acyltransferase"/>
</dbReference>
<reference evidence="1 2" key="1">
    <citation type="submission" date="2022-04" db="EMBL/GenBank/DDBJ databases">
        <title>Genome sequence of C. roseum typestrain.</title>
        <authorList>
            <person name="Poehlein A."/>
            <person name="Schoch T."/>
            <person name="Duerre P."/>
            <person name="Daniel R."/>
        </authorList>
    </citation>
    <scope>NUCLEOTIDE SEQUENCE [LARGE SCALE GENOMIC DNA]</scope>
    <source>
        <strain evidence="1 2">DSM 7320</strain>
    </source>
</reference>
<dbReference type="InterPro" id="IPR000182">
    <property type="entry name" value="GNAT_dom"/>
</dbReference>
<gene>
    <name evidence="1" type="ORF">CROST_044170</name>
</gene>
<dbReference type="PROSITE" id="PS51186">
    <property type="entry name" value="GNAT"/>
    <property type="match status" value="1"/>
</dbReference>
<dbReference type="GO" id="GO:0016747">
    <property type="term" value="F:acyltransferase activity, transferring groups other than amino-acyl groups"/>
    <property type="evidence" value="ECO:0007669"/>
    <property type="project" value="InterPro"/>
</dbReference>
<dbReference type="Pfam" id="PF00583">
    <property type="entry name" value="Acetyltransf_1"/>
    <property type="match status" value="1"/>
</dbReference>
<dbReference type="STRING" id="84029.CROST_01320"/>
<dbReference type="EMBL" id="CP096983">
    <property type="protein sequence ID" value="URZ13651.1"/>
    <property type="molecule type" value="Genomic_DNA"/>
</dbReference>
<proteinExistence type="predicted"/>